<keyword evidence="9" id="KW-1185">Reference proteome</keyword>
<feature type="transmembrane region" description="Helical" evidence="7">
    <location>
        <begin position="297"/>
        <end position="326"/>
    </location>
</feature>
<evidence type="ECO:0000256" key="6">
    <source>
        <dbReference type="RuleBase" id="RU003732"/>
    </source>
</evidence>
<evidence type="ECO:0000256" key="1">
    <source>
        <dbReference type="ARBA" id="ARBA00004141"/>
    </source>
</evidence>
<protein>
    <recommendedName>
        <fullName evidence="6">Transporter</fullName>
    </recommendedName>
</protein>
<dbReference type="CDD" id="cd10336">
    <property type="entry name" value="SLC6sbd_Tyt1-Like"/>
    <property type="match status" value="1"/>
</dbReference>
<evidence type="ECO:0000256" key="3">
    <source>
        <dbReference type="ARBA" id="ARBA00022692"/>
    </source>
</evidence>
<sequence length="455" mass="49040">MKEKSADRGSFTNQVGFVMAAAGSAVGLGNLWRFPYLAAKYGGGIFLLVYIILAVTFGFSLMVTETAIGRKTGVSAIEAYGKLSKKFTFLGYLTSIVPIIILPYYSVIGGWVFKYLSVFLSTSHTASAQDSYFSSYISQTGEPILWFLLFLGVTGAVVMLGVEKGIEKVSRILMPLLVVLTVGMAIYSLTLPHAMDGVKYYLIPDFSRFSANTVLAALGQLFYSMSLSMGITITYGSYMSKKDDIAKASTQVDIFDTGIALMAGLMIIPAVFSFSGGSETQLQQGPGLMFVMLPKVFNHMGIGGVIAGAAFFLLVLFAALTSSIALMETVVSILKDKLHISRVKACILTLAFSALLGVLSSLGFGVLSGVKPLGFDFLDFFDFISNSVLMPVVAFLTCLCVGWFIGTKVIDDEVTLSSEFRRQKLCDVMIRWIAPICIIAILVSSVLNALGIINL</sequence>
<proteinExistence type="inferred from homology"/>
<dbReference type="Pfam" id="PF00209">
    <property type="entry name" value="SNF"/>
    <property type="match status" value="2"/>
</dbReference>
<evidence type="ECO:0000256" key="5">
    <source>
        <dbReference type="ARBA" id="ARBA00023136"/>
    </source>
</evidence>
<dbReference type="NCBIfam" id="NF037979">
    <property type="entry name" value="Na_transp"/>
    <property type="match status" value="1"/>
</dbReference>
<dbReference type="GO" id="GO:0016020">
    <property type="term" value="C:membrane"/>
    <property type="evidence" value="ECO:0007669"/>
    <property type="project" value="UniProtKB-SubCell"/>
</dbReference>
<dbReference type="PROSITE" id="PS50267">
    <property type="entry name" value="NA_NEUROTRAN_SYMP_3"/>
    <property type="match status" value="1"/>
</dbReference>
<dbReference type="GO" id="GO:0015293">
    <property type="term" value="F:symporter activity"/>
    <property type="evidence" value="ECO:0007669"/>
    <property type="project" value="UniProtKB-KW"/>
</dbReference>
<evidence type="ECO:0000256" key="2">
    <source>
        <dbReference type="ARBA" id="ARBA00022448"/>
    </source>
</evidence>
<dbReference type="AlphaFoldDB" id="A0A7G9WHF0"/>
<dbReference type="InterPro" id="IPR000175">
    <property type="entry name" value="Na/ntran_symport"/>
</dbReference>
<dbReference type="InterPro" id="IPR037272">
    <property type="entry name" value="SNS_sf"/>
</dbReference>
<dbReference type="PRINTS" id="PR00176">
    <property type="entry name" value="NANEUSMPORT"/>
</dbReference>
<gene>
    <name evidence="8" type="ORF">H6X83_00100</name>
</gene>
<evidence type="ECO:0000313" key="8">
    <source>
        <dbReference type="EMBL" id="QNO18112.1"/>
    </source>
</evidence>
<feature type="transmembrane region" description="Helical" evidence="7">
    <location>
        <begin position="144"/>
        <end position="162"/>
    </location>
</feature>
<feature type="transmembrane region" description="Helical" evidence="7">
    <location>
        <begin position="214"/>
        <end position="238"/>
    </location>
</feature>
<dbReference type="InterPro" id="IPR047218">
    <property type="entry name" value="YocR/YhdH-like"/>
</dbReference>
<reference evidence="8 9" key="1">
    <citation type="submission" date="2020-08" db="EMBL/GenBank/DDBJ databases">
        <authorList>
            <person name="Ren C."/>
            <person name="Gu Y."/>
            <person name="Xu Y."/>
        </authorList>
    </citation>
    <scope>NUCLEOTIDE SEQUENCE [LARGE SCALE GENOMIC DNA]</scope>
    <source>
        <strain evidence="8 9">LBM18003</strain>
    </source>
</reference>
<dbReference type="RefSeq" id="WP_212507176.1">
    <property type="nucleotide sequence ID" value="NZ_CP060696.1"/>
</dbReference>
<feature type="transmembrane region" description="Helical" evidence="7">
    <location>
        <begin position="388"/>
        <end position="407"/>
    </location>
</feature>
<name>A0A7G9WHF0_9FIRM</name>
<keyword evidence="6" id="KW-0769">Symport</keyword>
<keyword evidence="5 7" id="KW-0472">Membrane</keyword>
<dbReference type="SUPFAM" id="SSF161070">
    <property type="entry name" value="SNF-like"/>
    <property type="match status" value="1"/>
</dbReference>
<comment type="similarity">
    <text evidence="6">Belongs to the sodium:neurotransmitter symporter (SNF) (TC 2.A.22) family.</text>
</comment>
<feature type="transmembrane region" description="Helical" evidence="7">
    <location>
        <begin position="347"/>
        <end position="368"/>
    </location>
</feature>
<feature type="transmembrane region" description="Helical" evidence="7">
    <location>
        <begin position="44"/>
        <end position="68"/>
    </location>
</feature>
<feature type="transmembrane region" description="Helical" evidence="7">
    <location>
        <begin position="174"/>
        <end position="194"/>
    </location>
</feature>
<dbReference type="EMBL" id="CP060696">
    <property type="protein sequence ID" value="QNO18112.1"/>
    <property type="molecule type" value="Genomic_DNA"/>
</dbReference>
<keyword evidence="3 6" id="KW-0812">Transmembrane</keyword>
<evidence type="ECO:0000256" key="7">
    <source>
        <dbReference type="SAM" id="Phobius"/>
    </source>
</evidence>
<dbReference type="PROSITE" id="PS00610">
    <property type="entry name" value="NA_NEUROTRAN_SYMP_1"/>
    <property type="match status" value="1"/>
</dbReference>
<evidence type="ECO:0000313" key="9">
    <source>
        <dbReference type="Proteomes" id="UP000516046"/>
    </source>
</evidence>
<feature type="transmembrane region" description="Helical" evidence="7">
    <location>
        <begin position="89"/>
        <end position="113"/>
    </location>
</feature>
<keyword evidence="4 7" id="KW-1133">Transmembrane helix</keyword>
<evidence type="ECO:0000256" key="4">
    <source>
        <dbReference type="ARBA" id="ARBA00022989"/>
    </source>
</evidence>
<dbReference type="KEGG" id="caml:H6X83_00100"/>
<organism evidence="8 9">
    <name type="scientific">Caproicibacterium amylolyticum</name>
    <dbReference type="NCBI Taxonomy" id="2766537"/>
    <lineage>
        <taxon>Bacteria</taxon>
        <taxon>Bacillati</taxon>
        <taxon>Bacillota</taxon>
        <taxon>Clostridia</taxon>
        <taxon>Eubacteriales</taxon>
        <taxon>Oscillospiraceae</taxon>
        <taxon>Caproicibacterium</taxon>
    </lineage>
</organism>
<feature type="transmembrane region" description="Helical" evidence="7">
    <location>
        <begin position="12"/>
        <end position="32"/>
    </location>
</feature>
<feature type="transmembrane region" description="Helical" evidence="7">
    <location>
        <begin position="259"/>
        <end position="277"/>
    </location>
</feature>
<feature type="transmembrane region" description="Helical" evidence="7">
    <location>
        <begin position="428"/>
        <end position="453"/>
    </location>
</feature>
<accession>A0A7G9WHF0</accession>
<keyword evidence="2 6" id="KW-0813">Transport</keyword>
<comment type="subcellular location">
    <subcellularLocation>
        <location evidence="1">Membrane</location>
        <topology evidence="1">Multi-pass membrane protein</topology>
    </subcellularLocation>
</comment>
<dbReference type="PANTHER" id="PTHR42948">
    <property type="entry name" value="TRANSPORTER"/>
    <property type="match status" value="1"/>
</dbReference>
<dbReference type="Proteomes" id="UP000516046">
    <property type="component" value="Chromosome"/>
</dbReference>
<dbReference type="PANTHER" id="PTHR42948:SF1">
    <property type="entry name" value="TRANSPORTER"/>
    <property type="match status" value="1"/>
</dbReference>